<keyword evidence="7" id="KW-0807">Transducer</keyword>
<organism evidence="10 11">
    <name type="scientific">Angiostrongylus cantonensis</name>
    <name type="common">Rat lungworm</name>
    <dbReference type="NCBI Taxonomy" id="6313"/>
    <lineage>
        <taxon>Eukaryota</taxon>
        <taxon>Metazoa</taxon>
        <taxon>Ecdysozoa</taxon>
        <taxon>Nematoda</taxon>
        <taxon>Chromadorea</taxon>
        <taxon>Rhabditida</taxon>
        <taxon>Rhabditina</taxon>
        <taxon>Rhabditomorpha</taxon>
        <taxon>Strongyloidea</taxon>
        <taxon>Metastrongylidae</taxon>
        <taxon>Angiostrongylus</taxon>
    </lineage>
</organism>
<dbReference type="STRING" id="6313.A0A0K0D4L7"/>
<dbReference type="SUPFAM" id="SSF81321">
    <property type="entry name" value="Family A G protein-coupled receptor-like"/>
    <property type="match status" value="1"/>
</dbReference>
<accession>A0A0K0D4L7</accession>
<evidence type="ECO:0000313" key="10">
    <source>
        <dbReference type="Proteomes" id="UP000035642"/>
    </source>
</evidence>
<evidence type="ECO:0000256" key="1">
    <source>
        <dbReference type="ARBA" id="ARBA00004141"/>
    </source>
</evidence>
<dbReference type="GO" id="GO:0005886">
    <property type="term" value="C:plasma membrane"/>
    <property type="evidence" value="ECO:0007669"/>
    <property type="project" value="TreeGrafter"/>
</dbReference>
<feature type="domain" description="G-protein coupled receptors family 1 profile" evidence="9">
    <location>
        <begin position="1"/>
        <end position="132"/>
    </location>
</feature>
<sequence length="189" mass="21696">MTIVLLAVPLVIMTVLYGSVIRTLKLGIRQEIAAVDSMDQECKCSVSAVDKFKVLKELSKKLYVKLDHLINILPDSTDDQFDGNLQMSEAPQVENTLRSTHIQKSALAKQRVIRMLIVVVIIFFCCWTPSYIWWLLLMAGDSFEKFRTAIYVMFGKKKNLRHHFEKVCGFDRYRSRCSLGKKFIIAVVS</sequence>
<feature type="transmembrane region" description="Helical" evidence="8">
    <location>
        <begin position="6"/>
        <end position="24"/>
    </location>
</feature>
<dbReference type="PROSITE" id="PS50262">
    <property type="entry name" value="G_PROTEIN_RECEP_F1_2"/>
    <property type="match status" value="1"/>
</dbReference>
<evidence type="ECO:0000256" key="7">
    <source>
        <dbReference type="ARBA" id="ARBA00023224"/>
    </source>
</evidence>
<comment type="subcellular location">
    <subcellularLocation>
        <location evidence="1">Membrane</location>
        <topology evidence="1">Multi-pass membrane protein</topology>
    </subcellularLocation>
</comment>
<reference evidence="10" key="1">
    <citation type="submission" date="2012-09" db="EMBL/GenBank/DDBJ databases">
        <authorList>
            <person name="Martin A.A."/>
        </authorList>
    </citation>
    <scope>NUCLEOTIDE SEQUENCE</scope>
</reference>
<keyword evidence="4" id="KW-0297">G-protein coupled receptor</keyword>
<dbReference type="PANTHER" id="PTHR24238">
    <property type="entry name" value="G-PROTEIN COUPLED RECEPTOR"/>
    <property type="match status" value="1"/>
</dbReference>
<dbReference type="InterPro" id="IPR017452">
    <property type="entry name" value="GPCR_Rhodpsn_7TM"/>
</dbReference>
<evidence type="ECO:0000313" key="11">
    <source>
        <dbReference type="WBParaSite" id="ACAC_0000501201-mRNA-1"/>
    </source>
</evidence>
<keyword evidence="2 8" id="KW-0812">Transmembrane</keyword>
<dbReference type="PANTHER" id="PTHR24238:SF75">
    <property type="entry name" value="CHOLECYSTOKININ-LIKE RECEPTOR AT 17D1-RELATED"/>
    <property type="match status" value="1"/>
</dbReference>
<dbReference type="GO" id="GO:0008188">
    <property type="term" value="F:neuropeptide receptor activity"/>
    <property type="evidence" value="ECO:0007669"/>
    <property type="project" value="TreeGrafter"/>
</dbReference>
<evidence type="ECO:0000256" key="8">
    <source>
        <dbReference type="SAM" id="Phobius"/>
    </source>
</evidence>
<evidence type="ECO:0000256" key="4">
    <source>
        <dbReference type="ARBA" id="ARBA00023040"/>
    </source>
</evidence>
<evidence type="ECO:0000256" key="6">
    <source>
        <dbReference type="ARBA" id="ARBA00023170"/>
    </source>
</evidence>
<keyword evidence="5 8" id="KW-0472">Membrane</keyword>
<dbReference type="WBParaSite" id="ACAC_0000501201-mRNA-1">
    <property type="protein sequence ID" value="ACAC_0000501201-mRNA-1"/>
    <property type="gene ID" value="ACAC_0000501201"/>
</dbReference>
<keyword evidence="6" id="KW-0675">Receptor</keyword>
<keyword evidence="10" id="KW-1185">Reference proteome</keyword>
<feature type="transmembrane region" description="Helical" evidence="8">
    <location>
        <begin position="112"/>
        <end position="136"/>
    </location>
</feature>
<evidence type="ECO:0000256" key="3">
    <source>
        <dbReference type="ARBA" id="ARBA00022989"/>
    </source>
</evidence>
<dbReference type="Gene3D" id="1.20.1070.10">
    <property type="entry name" value="Rhodopsin 7-helix transmembrane proteins"/>
    <property type="match status" value="1"/>
</dbReference>
<dbReference type="Proteomes" id="UP000035642">
    <property type="component" value="Unassembled WGS sequence"/>
</dbReference>
<dbReference type="InterPro" id="IPR000276">
    <property type="entry name" value="GPCR_Rhodpsn"/>
</dbReference>
<keyword evidence="3 8" id="KW-1133">Transmembrane helix</keyword>
<protein>
    <submittedName>
        <fullName evidence="11">G_PROTEIN_RECEP_F1_2 domain-containing protein</fullName>
    </submittedName>
</protein>
<dbReference type="Pfam" id="PF00001">
    <property type="entry name" value="7tm_1"/>
    <property type="match status" value="1"/>
</dbReference>
<evidence type="ECO:0000259" key="9">
    <source>
        <dbReference type="PROSITE" id="PS50262"/>
    </source>
</evidence>
<dbReference type="AlphaFoldDB" id="A0A0K0D4L7"/>
<proteinExistence type="predicted"/>
<evidence type="ECO:0000256" key="5">
    <source>
        <dbReference type="ARBA" id="ARBA00023136"/>
    </source>
</evidence>
<name>A0A0K0D4L7_ANGCA</name>
<evidence type="ECO:0000256" key="2">
    <source>
        <dbReference type="ARBA" id="ARBA00022692"/>
    </source>
</evidence>
<reference evidence="11" key="2">
    <citation type="submission" date="2017-02" db="UniProtKB">
        <authorList>
            <consortium name="WormBaseParasite"/>
        </authorList>
    </citation>
    <scope>IDENTIFICATION</scope>
</reference>